<proteinExistence type="predicted"/>
<name>E3GCB9_ENTLS</name>
<dbReference type="RefSeq" id="WP_013366738.1">
    <property type="nucleotide sequence ID" value="NC_014618.1"/>
</dbReference>
<dbReference type="STRING" id="701347.Entcl_2757"/>
<evidence type="ECO:0000256" key="4">
    <source>
        <dbReference type="SAM" id="SignalP"/>
    </source>
</evidence>
<dbReference type="SUPFAM" id="SSF56925">
    <property type="entry name" value="OMPA-like"/>
    <property type="match status" value="1"/>
</dbReference>
<sequence length="234" mass="25646">MRKTTLAISLLIFSSIASAETTKPFDGWYVGGNFGYGSGTNHDVYVVPGNAEASGTPRDIDGTIGGIQAGHYWQLDNNIVLGVETGWQAANISGGISNAESISEYYDQIEINQAFNLNFKAGYAIENWLIYTTAGLTVASMDYARGCYSDPTTTIKDCLDPYDATADGTRVGYNVGAGVEWKFNNSFSAALEYKYTDLGESDAWLASDANTLNDSYARYKTDYQEITFRINYHF</sequence>
<organism evidence="6 7">
    <name type="scientific">Enterobacter lignolyticus (strain SCF1)</name>
    <dbReference type="NCBI Taxonomy" id="701347"/>
    <lineage>
        <taxon>Bacteria</taxon>
        <taxon>Pseudomonadati</taxon>
        <taxon>Pseudomonadota</taxon>
        <taxon>Gammaproteobacteria</taxon>
        <taxon>Enterobacterales</taxon>
        <taxon>Enterobacteriaceae</taxon>
        <taxon>Pluralibacter</taxon>
    </lineage>
</organism>
<reference evidence="6 7" key="2">
    <citation type="journal article" date="2011" name="Stand. Genomic Sci.">
        <title>Complete genome sequence of 'Enterobacter lignolyticus' SCF1.</title>
        <authorList>
            <person name="Deangelis K.M."/>
            <person name="D'Haeseleer P."/>
            <person name="Chivian D."/>
            <person name="Fortney J.L."/>
            <person name="Khudyakov J."/>
            <person name="Simmons B."/>
            <person name="Woo H."/>
            <person name="Arkin A.P."/>
            <person name="Davenport K.W."/>
            <person name="Goodwin L."/>
            <person name="Chen A."/>
            <person name="Ivanova N."/>
            <person name="Kyrpides N.C."/>
            <person name="Mavromatis K."/>
            <person name="Woyke T."/>
            <person name="Hazen T.C."/>
        </authorList>
    </citation>
    <scope>NUCLEOTIDE SEQUENCE [LARGE SCALE GENOMIC DNA]</scope>
    <source>
        <strain evidence="6 7">SCF1</strain>
    </source>
</reference>
<keyword evidence="7" id="KW-1185">Reference proteome</keyword>
<dbReference type="EMBL" id="CP002272">
    <property type="protein sequence ID" value="ADO49005.1"/>
    <property type="molecule type" value="Genomic_DNA"/>
</dbReference>
<dbReference type="KEGG" id="esc:Entcl_2757"/>
<reference evidence="7" key="1">
    <citation type="submission" date="2010-10" db="EMBL/GenBank/DDBJ databases">
        <title>Complete sequence of Enterobacter cloacae SCF1.</title>
        <authorList>
            <consortium name="US DOE Joint Genome Institute"/>
            <person name="Lucas S."/>
            <person name="Copeland A."/>
            <person name="Lapidus A."/>
            <person name="Cheng J.-F."/>
            <person name="Bruce D."/>
            <person name="Goodwin L."/>
            <person name="Pitluck S."/>
            <person name="Davenport K."/>
            <person name="Detter J.C."/>
            <person name="Han C."/>
            <person name="Tapia R."/>
            <person name="Land M."/>
            <person name="Hauser L."/>
            <person name="Chang Y.-J."/>
            <person name="Jeffries C."/>
            <person name="Kyrpides N."/>
            <person name="Ivanova N."/>
            <person name="Mikhailova N."/>
            <person name="DeAngelis K."/>
            <person name="Arkin A.P."/>
            <person name="Chivian D."/>
            <person name="Edwards B."/>
            <person name="Woo H."/>
            <person name="Hazen T.C."/>
            <person name="Woyke T."/>
        </authorList>
    </citation>
    <scope>NUCLEOTIDE SEQUENCE [LARGE SCALE GENOMIC DNA]</scope>
    <source>
        <strain evidence="7">SCF1</strain>
    </source>
</reference>
<feature type="chain" id="PRO_5003170181" description="Outer membrane protein beta-barrel domain-containing protein" evidence="4">
    <location>
        <begin position="20"/>
        <end position="234"/>
    </location>
</feature>
<protein>
    <recommendedName>
        <fullName evidence="5">Outer membrane protein beta-barrel domain-containing protein</fullName>
    </recommendedName>
</protein>
<evidence type="ECO:0000256" key="3">
    <source>
        <dbReference type="ARBA" id="ARBA00023136"/>
    </source>
</evidence>
<evidence type="ECO:0000313" key="6">
    <source>
        <dbReference type="EMBL" id="ADO49005.1"/>
    </source>
</evidence>
<feature type="signal peptide" evidence="4">
    <location>
        <begin position="1"/>
        <end position="19"/>
    </location>
</feature>
<evidence type="ECO:0000259" key="5">
    <source>
        <dbReference type="Pfam" id="PF13505"/>
    </source>
</evidence>
<evidence type="ECO:0000256" key="1">
    <source>
        <dbReference type="ARBA" id="ARBA00004370"/>
    </source>
</evidence>
<feature type="domain" description="Outer membrane protein beta-barrel" evidence="5">
    <location>
        <begin position="8"/>
        <end position="234"/>
    </location>
</feature>
<keyword evidence="2 4" id="KW-0732">Signal</keyword>
<dbReference type="PANTHER" id="PTHR34001">
    <property type="entry name" value="BLL7405 PROTEIN"/>
    <property type="match status" value="1"/>
</dbReference>
<keyword evidence="3" id="KW-0472">Membrane</keyword>
<dbReference type="Gene3D" id="2.40.160.20">
    <property type="match status" value="1"/>
</dbReference>
<evidence type="ECO:0000256" key="2">
    <source>
        <dbReference type="ARBA" id="ARBA00022729"/>
    </source>
</evidence>
<gene>
    <name evidence="6" type="ordered locus">Entcl_2757</name>
</gene>
<dbReference type="GO" id="GO:0016020">
    <property type="term" value="C:membrane"/>
    <property type="evidence" value="ECO:0007669"/>
    <property type="project" value="UniProtKB-SubCell"/>
</dbReference>
<dbReference type="Pfam" id="PF13505">
    <property type="entry name" value="OMP_b-brl"/>
    <property type="match status" value="1"/>
</dbReference>
<dbReference type="PANTHER" id="PTHR34001:SF3">
    <property type="entry name" value="BLL7405 PROTEIN"/>
    <property type="match status" value="1"/>
</dbReference>
<comment type="subcellular location">
    <subcellularLocation>
        <location evidence="1">Membrane</location>
    </subcellularLocation>
</comment>
<dbReference type="eggNOG" id="COG3637">
    <property type="taxonomic scope" value="Bacteria"/>
</dbReference>
<dbReference type="InterPro" id="IPR051692">
    <property type="entry name" value="OMP-like"/>
</dbReference>
<dbReference type="HOGENOM" id="CLU_037100_0_1_6"/>
<dbReference type="AlphaFoldDB" id="E3GCB9"/>
<dbReference type="InterPro" id="IPR011250">
    <property type="entry name" value="OMP/PagP_B-barrel"/>
</dbReference>
<dbReference type="InterPro" id="IPR027385">
    <property type="entry name" value="Beta-barrel_OMP"/>
</dbReference>
<evidence type="ECO:0000313" key="7">
    <source>
        <dbReference type="Proteomes" id="UP000006872"/>
    </source>
</evidence>
<dbReference type="Proteomes" id="UP000006872">
    <property type="component" value="Chromosome"/>
</dbReference>
<accession>E3GCB9</accession>